<sequence length="92" mass="10442">MVWPRQACVVRRLAENKYETMSSDVAGLVDSAGRSFAANELKIMLACIVTVVPYDVKFREEGRRPEWLATSCYPCRTAEVPVFQRRRDVSAS</sequence>
<comment type="caution">
    <text evidence="1">The sequence shown here is derived from an EMBL/GenBank/DDBJ whole genome shotgun (WGS) entry which is preliminary data.</text>
</comment>
<dbReference type="EMBL" id="JADCUA010000047">
    <property type="protein sequence ID" value="KAH9828760.1"/>
    <property type="molecule type" value="Genomic_DNA"/>
</dbReference>
<name>A0ABQ8JYK0_9APHY</name>
<protein>
    <submittedName>
        <fullName evidence="1">Uncharacterized protein</fullName>
    </submittedName>
</protein>
<gene>
    <name evidence="1" type="ORF">C8Q71DRAFT_792342</name>
</gene>
<accession>A0ABQ8JYK0</accession>
<dbReference type="RefSeq" id="XP_047772401.1">
    <property type="nucleotide sequence ID" value="XM_047925409.1"/>
</dbReference>
<evidence type="ECO:0000313" key="2">
    <source>
        <dbReference type="Proteomes" id="UP000814176"/>
    </source>
</evidence>
<dbReference type="GeneID" id="72006141"/>
<reference evidence="1 2" key="1">
    <citation type="journal article" date="2021" name="Environ. Microbiol.">
        <title>Gene family expansions and transcriptome signatures uncover fungal adaptations to wood decay.</title>
        <authorList>
            <person name="Hage H."/>
            <person name="Miyauchi S."/>
            <person name="Viragh M."/>
            <person name="Drula E."/>
            <person name="Min B."/>
            <person name="Chaduli D."/>
            <person name="Navarro D."/>
            <person name="Favel A."/>
            <person name="Norest M."/>
            <person name="Lesage-Meessen L."/>
            <person name="Balint B."/>
            <person name="Merenyi Z."/>
            <person name="de Eugenio L."/>
            <person name="Morin E."/>
            <person name="Martinez A.T."/>
            <person name="Baldrian P."/>
            <person name="Stursova M."/>
            <person name="Martinez M.J."/>
            <person name="Novotny C."/>
            <person name="Magnuson J.K."/>
            <person name="Spatafora J.W."/>
            <person name="Maurice S."/>
            <person name="Pangilinan J."/>
            <person name="Andreopoulos W."/>
            <person name="LaButti K."/>
            <person name="Hundley H."/>
            <person name="Na H."/>
            <person name="Kuo A."/>
            <person name="Barry K."/>
            <person name="Lipzen A."/>
            <person name="Henrissat B."/>
            <person name="Riley R."/>
            <person name="Ahrendt S."/>
            <person name="Nagy L.G."/>
            <person name="Grigoriev I.V."/>
            <person name="Martin F."/>
            <person name="Rosso M.N."/>
        </authorList>
    </citation>
    <scope>NUCLEOTIDE SEQUENCE [LARGE SCALE GENOMIC DNA]</scope>
    <source>
        <strain evidence="1 2">CIRM-BRFM 1785</strain>
    </source>
</reference>
<dbReference type="Proteomes" id="UP000814176">
    <property type="component" value="Unassembled WGS sequence"/>
</dbReference>
<evidence type="ECO:0000313" key="1">
    <source>
        <dbReference type="EMBL" id="KAH9828760.1"/>
    </source>
</evidence>
<organism evidence="1 2">
    <name type="scientific">Rhodofomes roseus</name>
    <dbReference type="NCBI Taxonomy" id="34475"/>
    <lineage>
        <taxon>Eukaryota</taxon>
        <taxon>Fungi</taxon>
        <taxon>Dikarya</taxon>
        <taxon>Basidiomycota</taxon>
        <taxon>Agaricomycotina</taxon>
        <taxon>Agaricomycetes</taxon>
        <taxon>Polyporales</taxon>
        <taxon>Rhodofomes</taxon>
    </lineage>
</organism>
<proteinExistence type="predicted"/>
<keyword evidence="2" id="KW-1185">Reference proteome</keyword>